<evidence type="ECO:0000313" key="3">
    <source>
        <dbReference type="Proteomes" id="UP000436088"/>
    </source>
</evidence>
<keyword evidence="3" id="KW-1185">Reference proteome</keyword>
<dbReference type="GO" id="GO:0003677">
    <property type="term" value="F:DNA binding"/>
    <property type="evidence" value="ECO:0007669"/>
    <property type="project" value="InterPro"/>
</dbReference>
<name>A0A6A3AS71_HIBSY</name>
<accession>A0A6A3AS71</accession>
<dbReference type="GO" id="GO:0046983">
    <property type="term" value="F:protein dimerization activity"/>
    <property type="evidence" value="ECO:0007669"/>
    <property type="project" value="InterPro"/>
</dbReference>
<comment type="caution">
    <text evidence="2">The sequence shown here is derived from an EMBL/GenBank/DDBJ whole genome shotgun (WGS) entry which is preliminary data.</text>
</comment>
<dbReference type="PROSITE" id="PS50066">
    <property type="entry name" value="MADS_BOX_2"/>
    <property type="match status" value="1"/>
</dbReference>
<proteinExistence type="predicted"/>
<feature type="domain" description="MADS-box" evidence="1">
    <location>
        <begin position="8"/>
        <end position="35"/>
    </location>
</feature>
<protein>
    <submittedName>
        <fullName evidence="2">NAC domain transcriptional regulator superfamily protein</fullName>
    </submittedName>
</protein>
<gene>
    <name evidence="2" type="ORF">F3Y22_tig00110418pilonHSYRG00112</name>
</gene>
<dbReference type="EMBL" id="VEPZ02000979">
    <property type="protein sequence ID" value="KAE8705722.1"/>
    <property type="molecule type" value="Genomic_DNA"/>
</dbReference>
<dbReference type="AlphaFoldDB" id="A0A6A3AS71"/>
<sequence>MVKNSSIRGGRKIEMKKIVKKSNLQVTFSKRHPSVHNINAHRNVIEACPDVNIRELNAHLAQLVEMLEVEKWNGEALDEVREAGRRQWWWQAPVDELRLSELRQLKNALRELKRNVGRRADLLQAVVESSNYRPFLVPGISDFGCEGNEMNAAPCITQMYKFDQDLYAGF</sequence>
<evidence type="ECO:0000259" key="1">
    <source>
        <dbReference type="PROSITE" id="PS50066"/>
    </source>
</evidence>
<dbReference type="Gene3D" id="6.10.140.920">
    <property type="match status" value="1"/>
</dbReference>
<reference evidence="2" key="1">
    <citation type="submission" date="2019-09" db="EMBL/GenBank/DDBJ databases">
        <title>Draft genome information of white flower Hibiscus syriacus.</title>
        <authorList>
            <person name="Kim Y.-M."/>
        </authorList>
    </citation>
    <scope>NUCLEOTIDE SEQUENCE [LARGE SCALE GENOMIC DNA]</scope>
    <source>
        <strain evidence="2">YM2019G1</strain>
    </source>
</reference>
<dbReference type="InterPro" id="IPR002100">
    <property type="entry name" value="TF_MADSbox"/>
</dbReference>
<dbReference type="Proteomes" id="UP000436088">
    <property type="component" value="Unassembled WGS sequence"/>
</dbReference>
<organism evidence="2 3">
    <name type="scientific">Hibiscus syriacus</name>
    <name type="common">Rose of Sharon</name>
    <dbReference type="NCBI Taxonomy" id="106335"/>
    <lineage>
        <taxon>Eukaryota</taxon>
        <taxon>Viridiplantae</taxon>
        <taxon>Streptophyta</taxon>
        <taxon>Embryophyta</taxon>
        <taxon>Tracheophyta</taxon>
        <taxon>Spermatophyta</taxon>
        <taxon>Magnoliopsida</taxon>
        <taxon>eudicotyledons</taxon>
        <taxon>Gunneridae</taxon>
        <taxon>Pentapetalae</taxon>
        <taxon>rosids</taxon>
        <taxon>malvids</taxon>
        <taxon>Malvales</taxon>
        <taxon>Malvaceae</taxon>
        <taxon>Malvoideae</taxon>
        <taxon>Hibiscus</taxon>
    </lineage>
</organism>
<evidence type="ECO:0000313" key="2">
    <source>
        <dbReference type="EMBL" id="KAE8705722.1"/>
    </source>
</evidence>